<keyword evidence="2" id="KW-0813">Transport</keyword>
<evidence type="ECO:0000313" key="7">
    <source>
        <dbReference type="EMBL" id="MBB5076203.1"/>
    </source>
</evidence>
<dbReference type="PANTHER" id="PTHR11101:SF80">
    <property type="entry name" value="PHOSPHATE TRANSPORTER"/>
    <property type="match status" value="1"/>
</dbReference>
<feature type="transmembrane region" description="Helical" evidence="6">
    <location>
        <begin position="43"/>
        <end position="65"/>
    </location>
</feature>
<evidence type="ECO:0000256" key="2">
    <source>
        <dbReference type="ARBA" id="ARBA00022448"/>
    </source>
</evidence>
<evidence type="ECO:0000256" key="1">
    <source>
        <dbReference type="ARBA" id="ARBA00004141"/>
    </source>
</evidence>
<reference evidence="7 8" key="1">
    <citation type="submission" date="2020-08" db="EMBL/GenBank/DDBJ databases">
        <title>Genomic Encyclopedia of Type Strains, Phase IV (KMG-IV): sequencing the most valuable type-strain genomes for metagenomic binning, comparative biology and taxonomic classification.</title>
        <authorList>
            <person name="Goeker M."/>
        </authorList>
    </citation>
    <scope>NUCLEOTIDE SEQUENCE [LARGE SCALE GENOMIC DNA]</scope>
    <source>
        <strain evidence="7 8">DSM 45385</strain>
    </source>
</reference>
<keyword evidence="8" id="KW-1185">Reference proteome</keyword>
<proteinExistence type="predicted"/>
<feature type="transmembrane region" description="Helical" evidence="6">
    <location>
        <begin position="288"/>
        <end position="309"/>
    </location>
</feature>
<evidence type="ECO:0000256" key="6">
    <source>
        <dbReference type="SAM" id="Phobius"/>
    </source>
</evidence>
<comment type="subcellular location">
    <subcellularLocation>
        <location evidence="1">Membrane</location>
        <topology evidence="1">Multi-pass membrane protein</topology>
    </subcellularLocation>
</comment>
<dbReference type="PANTHER" id="PTHR11101">
    <property type="entry name" value="PHOSPHATE TRANSPORTER"/>
    <property type="match status" value="1"/>
</dbReference>
<feature type="transmembrane region" description="Helical" evidence="6">
    <location>
        <begin position="6"/>
        <end position="31"/>
    </location>
</feature>
<keyword evidence="3 6" id="KW-0812">Transmembrane</keyword>
<feature type="transmembrane region" description="Helical" evidence="6">
    <location>
        <begin position="127"/>
        <end position="155"/>
    </location>
</feature>
<organism evidence="7 8">
    <name type="scientific">Nonomuraea endophytica</name>
    <dbReference type="NCBI Taxonomy" id="714136"/>
    <lineage>
        <taxon>Bacteria</taxon>
        <taxon>Bacillati</taxon>
        <taxon>Actinomycetota</taxon>
        <taxon>Actinomycetes</taxon>
        <taxon>Streptosporangiales</taxon>
        <taxon>Streptosporangiaceae</taxon>
        <taxon>Nonomuraea</taxon>
    </lineage>
</organism>
<dbReference type="Pfam" id="PF01384">
    <property type="entry name" value="PHO4"/>
    <property type="match status" value="1"/>
</dbReference>
<dbReference type="GO" id="GO:0016020">
    <property type="term" value="C:membrane"/>
    <property type="evidence" value="ECO:0007669"/>
    <property type="project" value="UniProtKB-SubCell"/>
</dbReference>
<dbReference type="AlphaFoldDB" id="A0A7W8A0J3"/>
<dbReference type="RefSeq" id="WP_246508767.1">
    <property type="nucleotide sequence ID" value="NZ_JACHIN010000002.1"/>
</dbReference>
<dbReference type="EMBL" id="JACHIN010000002">
    <property type="protein sequence ID" value="MBB5076203.1"/>
    <property type="molecule type" value="Genomic_DNA"/>
</dbReference>
<keyword evidence="4 6" id="KW-1133">Transmembrane helix</keyword>
<dbReference type="GO" id="GO:0035435">
    <property type="term" value="P:phosphate ion transmembrane transport"/>
    <property type="evidence" value="ECO:0007669"/>
    <property type="project" value="TreeGrafter"/>
</dbReference>
<accession>A0A7W8A0J3</accession>
<protein>
    <submittedName>
        <fullName evidence="7">PiT family inorganic phosphate transporter</fullName>
    </submittedName>
</protein>
<dbReference type="InterPro" id="IPR001204">
    <property type="entry name" value="Phos_transporter"/>
</dbReference>
<gene>
    <name evidence="7" type="ORF">HNR40_001667</name>
</gene>
<comment type="caution">
    <text evidence="7">The sequence shown here is derived from an EMBL/GenBank/DDBJ whole genome shotgun (WGS) entry which is preliminary data.</text>
</comment>
<evidence type="ECO:0000313" key="8">
    <source>
        <dbReference type="Proteomes" id="UP000568380"/>
    </source>
</evidence>
<name>A0A7W8A0J3_9ACTN</name>
<evidence type="ECO:0000256" key="5">
    <source>
        <dbReference type="ARBA" id="ARBA00023136"/>
    </source>
</evidence>
<feature type="transmembrane region" description="Helical" evidence="6">
    <location>
        <begin position="103"/>
        <end position="121"/>
    </location>
</feature>
<dbReference type="GO" id="GO:0005315">
    <property type="term" value="F:phosphate transmembrane transporter activity"/>
    <property type="evidence" value="ECO:0007669"/>
    <property type="project" value="InterPro"/>
</dbReference>
<dbReference type="Proteomes" id="UP000568380">
    <property type="component" value="Unassembled WGS sequence"/>
</dbReference>
<sequence>MPLDVVVLAVVAGLFAIVSGMNDGGSILATGLKLPTVRPATGILTLVAMVALIPLATHQVALTFVNRLATFHDPGGRYAMTIAVICSLAVVLVLSAKGRPTSLTLAIVGGLTGAGLGWGLPVSAGSAALVLGFGLAAPVVGALTAWAVTLLLLRLANAHTLPSWHRVAFIVQCVAYAANDGQKMLAVFIIAIGTTDPGLGMTILTAALFGLGALYGLPRAGRLLSREIIVSRPLHGVAAELAAGGAVIASAAAGMPVSMTQAVAGALIGAGMTQGGGRVRWYAAVKIVTAWLLTLPASALLAGITAWTAKAALP</sequence>
<evidence type="ECO:0000256" key="3">
    <source>
        <dbReference type="ARBA" id="ARBA00022692"/>
    </source>
</evidence>
<keyword evidence="5 6" id="KW-0472">Membrane</keyword>
<feature type="transmembrane region" description="Helical" evidence="6">
    <location>
        <begin position="77"/>
        <end position="96"/>
    </location>
</feature>
<evidence type="ECO:0000256" key="4">
    <source>
        <dbReference type="ARBA" id="ARBA00022989"/>
    </source>
</evidence>